<keyword evidence="1" id="KW-0040">ANK repeat</keyword>
<dbReference type="EMBL" id="AZNH01000086">
    <property type="protein sequence ID" value="KID82454.1"/>
    <property type="molecule type" value="Genomic_DNA"/>
</dbReference>
<dbReference type="InterPro" id="IPR002110">
    <property type="entry name" value="Ankyrin_rpt"/>
</dbReference>
<evidence type="ECO:0000313" key="4">
    <source>
        <dbReference type="Proteomes" id="UP000031192"/>
    </source>
</evidence>
<organism evidence="3 4">
    <name type="scientific">Metarhizium guizhouense (strain ARSEF 977)</name>
    <dbReference type="NCBI Taxonomy" id="1276136"/>
    <lineage>
        <taxon>Eukaryota</taxon>
        <taxon>Fungi</taxon>
        <taxon>Dikarya</taxon>
        <taxon>Ascomycota</taxon>
        <taxon>Pezizomycotina</taxon>
        <taxon>Sordariomycetes</taxon>
        <taxon>Hypocreomycetidae</taxon>
        <taxon>Hypocreales</taxon>
        <taxon>Clavicipitaceae</taxon>
        <taxon>Metarhizium</taxon>
    </lineage>
</organism>
<sequence length="339" mass="39122">MSVQLLNPRTAQLVAGKPVTLAALDLLRLEHARFLQKVYGNTRQTIVDHWSKSTSLQPNYKNWALRYRAVIERGDWSGAPLIQGWSLRPFRMQSPISLYKATLQAMHPHPEKNQDWELDFQGLSADLRNVEQEQEKLSQSNPTIKMVLDQWQSQGFGRTSIDPNIEEFARIRNSKTPHLNTIGTRPFEEWAKYQDEGPEVKKTFAMIFPAGTAPEEMLRDMYTIYHGEPQLTAAVRANDEEEVRHLLENGAETEVVNDQGVMPLQMAVQFQYEEIVRLLLQYKANPDNYRVSFMARGEVHPIHCPTRRTGERRRGYCRVTPTAWSQSRRGSTSGRSSWR</sequence>
<dbReference type="SUPFAM" id="SSF48403">
    <property type="entry name" value="Ankyrin repeat"/>
    <property type="match status" value="1"/>
</dbReference>
<proteinExistence type="predicted"/>
<keyword evidence="4" id="KW-1185">Reference proteome</keyword>
<dbReference type="Pfam" id="PF12796">
    <property type="entry name" value="Ank_2"/>
    <property type="match status" value="1"/>
</dbReference>
<dbReference type="Proteomes" id="UP000031192">
    <property type="component" value="Unassembled WGS sequence"/>
</dbReference>
<feature type="coiled-coil region" evidence="2">
    <location>
        <begin position="113"/>
        <end position="140"/>
    </location>
</feature>
<gene>
    <name evidence="3" type="ORF">MGU_10203</name>
</gene>
<dbReference type="PROSITE" id="PS50297">
    <property type="entry name" value="ANK_REP_REGION"/>
    <property type="match status" value="1"/>
</dbReference>
<dbReference type="PROSITE" id="PS50088">
    <property type="entry name" value="ANK_REPEAT"/>
    <property type="match status" value="2"/>
</dbReference>
<reference evidence="3 4" key="1">
    <citation type="journal article" date="2014" name="Proc. Natl. Acad. Sci. U.S.A.">
        <title>Trajectory and genomic determinants of fungal-pathogen speciation and host adaptation.</title>
        <authorList>
            <person name="Hu X."/>
            <person name="Xiao G."/>
            <person name="Zheng P."/>
            <person name="Shang Y."/>
            <person name="Su Y."/>
            <person name="Zhang X."/>
            <person name="Liu X."/>
            <person name="Zhan S."/>
            <person name="St Leger R.J."/>
            <person name="Wang C."/>
        </authorList>
    </citation>
    <scope>NUCLEOTIDE SEQUENCE [LARGE SCALE GENOMIC DNA]</scope>
    <source>
        <strain evidence="3 4">ARSEF 977</strain>
    </source>
</reference>
<evidence type="ECO:0000256" key="1">
    <source>
        <dbReference type="PROSITE-ProRule" id="PRU00023"/>
    </source>
</evidence>
<keyword evidence="2" id="KW-0175">Coiled coil</keyword>
<dbReference type="AlphaFoldDB" id="A0A0B4HSJ9"/>
<accession>A0A0B4HSJ9</accession>
<protein>
    <submittedName>
        <fullName evidence="3">Ankyrin repeat-containing domain protein</fullName>
    </submittedName>
</protein>
<feature type="repeat" description="ANK" evidence="1">
    <location>
        <begin position="259"/>
        <end position="291"/>
    </location>
</feature>
<comment type="caution">
    <text evidence="3">The sequence shown here is derived from an EMBL/GenBank/DDBJ whole genome shotgun (WGS) entry which is preliminary data.</text>
</comment>
<dbReference type="Gene3D" id="1.25.40.20">
    <property type="entry name" value="Ankyrin repeat-containing domain"/>
    <property type="match status" value="1"/>
</dbReference>
<name>A0A0B4HSJ9_METGA</name>
<dbReference type="HOGENOM" id="CLU_819116_0_0_1"/>
<evidence type="ECO:0000256" key="2">
    <source>
        <dbReference type="SAM" id="Coils"/>
    </source>
</evidence>
<dbReference type="SMART" id="SM00248">
    <property type="entry name" value="ANK"/>
    <property type="match status" value="2"/>
</dbReference>
<evidence type="ECO:0000313" key="3">
    <source>
        <dbReference type="EMBL" id="KID82454.1"/>
    </source>
</evidence>
<dbReference type="InterPro" id="IPR036770">
    <property type="entry name" value="Ankyrin_rpt-contain_sf"/>
</dbReference>
<feature type="repeat" description="ANK" evidence="1">
    <location>
        <begin position="226"/>
        <end position="258"/>
    </location>
</feature>